<organism evidence="1 2">
    <name type="scientific">Lichenicola cladoniae</name>
    <dbReference type="NCBI Taxonomy" id="1484109"/>
    <lineage>
        <taxon>Bacteria</taxon>
        <taxon>Pseudomonadati</taxon>
        <taxon>Pseudomonadota</taxon>
        <taxon>Alphaproteobacteria</taxon>
        <taxon>Acetobacterales</taxon>
        <taxon>Acetobacteraceae</taxon>
        <taxon>Lichenicola</taxon>
    </lineage>
</organism>
<gene>
    <name evidence="1" type="ORF">HN018_19360</name>
</gene>
<accession>A0A6M8HTR5</accession>
<keyword evidence="2" id="KW-1185">Reference proteome</keyword>
<evidence type="ECO:0000313" key="2">
    <source>
        <dbReference type="Proteomes" id="UP000500767"/>
    </source>
</evidence>
<dbReference type="KEGG" id="lck:HN018_19360"/>
<dbReference type="SUPFAM" id="SSF55785">
    <property type="entry name" value="PYP-like sensor domain (PAS domain)"/>
    <property type="match status" value="1"/>
</dbReference>
<dbReference type="InterPro" id="IPR035965">
    <property type="entry name" value="PAS-like_dom_sf"/>
</dbReference>
<reference evidence="1 2" key="1">
    <citation type="journal article" date="2014" name="World J. Microbiol. Biotechnol.">
        <title>Biodiversity and physiological characteristics of Antarctic and Arctic lichens-associated bacteria.</title>
        <authorList>
            <person name="Lee Y.M."/>
            <person name="Kim E.H."/>
            <person name="Lee H.K."/>
            <person name="Hong S.G."/>
        </authorList>
    </citation>
    <scope>NUCLEOTIDE SEQUENCE [LARGE SCALE GENOMIC DNA]</scope>
    <source>
        <strain evidence="1 2">PAMC 26569</strain>
    </source>
</reference>
<dbReference type="AlphaFoldDB" id="A0A6M8HTR5"/>
<sequence length="118" mass="13634">MTFDDPSMATLLEAMGDAEINDLDYGVVGLDQEGLVECYNVHEERYSGLSRTRVVGRPFFFDVAPCMNNYLVAERLEEASLDVTLPYVLTFRMRPTPVKLRLIRTPTFRRRWVLISRV</sequence>
<evidence type="ECO:0000313" key="1">
    <source>
        <dbReference type="EMBL" id="QKE91903.1"/>
    </source>
</evidence>
<dbReference type="Proteomes" id="UP000500767">
    <property type="component" value="Chromosome"/>
</dbReference>
<name>A0A6M8HTR5_9PROT</name>
<dbReference type="Gene3D" id="3.30.450.20">
    <property type="entry name" value="PAS domain"/>
    <property type="match status" value="1"/>
</dbReference>
<proteinExistence type="predicted"/>
<protein>
    <submittedName>
        <fullName evidence="1">Phosphonate transporter</fullName>
    </submittedName>
</protein>
<dbReference type="EMBL" id="CP053708">
    <property type="protein sequence ID" value="QKE91903.1"/>
    <property type="molecule type" value="Genomic_DNA"/>
</dbReference>
<dbReference type="RefSeq" id="WP_171837901.1">
    <property type="nucleotide sequence ID" value="NZ_CP053708.1"/>
</dbReference>